<dbReference type="RefSeq" id="WP_194447635.1">
    <property type="nucleotide sequence ID" value="NZ_CP063849.1"/>
</dbReference>
<dbReference type="Gene3D" id="3.30.300.20">
    <property type="match status" value="1"/>
</dbReference>
<gene>
    <name evidence="2 3" type="primary">rbfA</name>
    <name evidence="3" type="ORF">IRI77_24540</name>
</gene>
<dbReference type="InterPro" id="IPR015946">
    <property type="entry name" value="KH_dom-like_a/b"/>
</dbReference>
<comment type="function">
    <text evidence="2">One of several proteins that assist in the late maturation steps of the functional core of the 30S ribosomal subunit. Associates with free 30S ribosomal subunits (but not with 30S subunits that are part of 70S ribosomes or polysomes). Required for efficient processing of 16S rRNA. May interact with the 5'-terminal helix region of 16S rRNA.</text>
</comment>
<name>A0A7S7NLT0_PALFE</name>
<comment type="subunit">
    <text evidence="2">Monomer. Binds 30S ribosomal subunits, but not 50S ribosomal subunits or 70S ribosomes.</text>
</comment>
<sequence length="125" mass="14450">MDPLRTRRVAEKMREELSELIRYESDDPRIHQVEVTEVVVSPDMRQADVLVVLPQKAEERVLALAGLESAKGYLRHQLMQRLELFRMPELRFKSNVGSAQSAPIERLLRRVRRGRPKADPGPLPE</sequence>
<dbReference type="GO" id="GO:0030490">
    <property type="term" value="P:maturation of SSU-rRNA"/>
    <property type="evidence" value="ECO:0007669"/>
    <property type="project" value="UniProtKB-UniRule"/>
</dbReference>
<dbReference type="PANTHER" id="PTHR33515">
    <property type="entry name" value="RIBOSOME-BINDING FACTOR A, CHLOROPLASTIC-RELATED"/>
    <property type="match status" value="1"/>
</dbReference>
<proteinExistence type="inferred from homology"/>
<evidence type="ECO:0000313" key="4">
    <source>
        <dbReference type="Proteomes" id="UP000593892"/>
    </source>
</evidence>
<dbReference type="KEGG" id="pfer:IRI77_24540"/>
<keyword evidence="1 2" id="KW-0690">Ribosome biogenesis</keyword>
<dbReference type="Proteomes" id="UP000593892">
    <property type="component" value="Chromosome"/>
</dbReference>
<dbReference type="PANTHER" id="PTHR33515:SF1">
    <property type="entry name" value="RIBOSOME-BINDING FACTOR A, CHLOROPLASTIC-RELATED"/>
    <property type="match status" value="1"/>
</dbReference>
<organism evidence="3 4">
    <name type="scientific">Paludibaculum fermentans</name>
    <dbReference type="NCBI Taxonomy" id="1473598"/>
    <lineage>
        <taxon>Bacteria</taxon>
        <taxon>Pseudomonadati</taxon>
        <taxon>Acidobacteriota</taxon>
        <taxon>Terriglobia</taxon>
        <taxon>Bryobacterales</taxon>
        <taxon>Bryobacteraceae</taxon>
        <taxon>Paludibaculum</taxon>
    </lineage>
</organism>
<dbReference type="Pfam" id="PF02033">
    <property type="entry name" value="RBFA"/>
    <property type="match status" value="1"/>
</dbReference>
<dbReference type="GO" id="GO:0005829">
    <property type="term" value="C:cytosol"/>
    <property type="evidence" value="ECO:0007669"/>
    <property type="project" value="TreeGrafter"/>
</dbReference>
<dbReference type="EMBL" id="CP063849">
    <property type="protein sequence ID" value="QOY85966.1"/>
    <property type="molecule type" value="Genomic_DNA"/>
</dbReference>
<keyword evidence="4" id="KW-1185">Reference proteome</keyword>
<protein>
    <recommendedName>
        <fullName evidence="2">Ribosome-binding factor A</fullName>
    </recommendedName>
</protein>
<evidence type="ECO:0000256" key="2">
    <source>
        <dbReference type="HAMAP-Rule" id="MF_00003"/>
    </source>
</evidence>
<evidence type="ECO:0000313" key="3">
    <source>
        <dbReference type="EMBL" id="QOY85966.1"/>
    </source>
</evidence>
<comment type="subcellular location">
    <subcellularLocation>
        <location evidence="2">Cytoplasm</location>
    </subcellularLocation>
</comment>
<reference evidence="3 4" key="1">
    <citation type="submission" date="2020-10" db="EMBL/GenBank/DDBJ databases">
        <title>Complete genome sequence of Paludibaculum fermentans P105T, a facultatively anaerobic acidobacterium capable of dissimilatory Fe(III) reduction.</title>
        <authorList>
            <person name="Dedysh S.N."/>
            <person name="Beletsky A.V."/>
            <person name="Kulichevskaya I.S."/>
            <person name="Mardanov A.V."/>
            <person name="Ravin N.V."/>
        </authorList>
    </citation>
    <scope>NUCLEOTIDE SEQUENCE [LARGE SCALE GENOMIC DNA]</scope>
    <source>
        <strain evidence="3 4">P105</strain>
    </source>
</reference>
<dbReference type="GO" id="GO:0043024">
    <property type="term" value="F:ribosomal small subunit binding"/>
    <property type="evidence" value="ECO:0007669"/>
    <property type="project" value="TreeGrafter"/>
</dbReference>
<dbReference type="AlphaFoldDB" id="A0A7S7NLT0"/>
<dbReference type="SUPFAM" id="SSF89919">
    <property type="entry name" value="Ribosome-binding factor A, RbfA"/>
    <property type="match status" value="1"/>
</dbReference>
<keyword evidence="2" id="KW-0963">Cytoplasm</keyword>
<dbReference type="InterPro" id="IPR023799">
    <property type="entry name" value="RbfA_dom_sf"/>
</dbReference>
<accession>A0A7S7NLT0</accession>
<dbReference type="NCBIfam" id="TIGR00082">
    <property type="entry name" value="rbfA"/>
    <property type="match status" value="1"/>
</dbReference>
<dbReference type="InterPro" id="IPR000238">
    <property type="entry name" value="RbfA"/>
</dbReference>
<comment type="similarity">
    <text evidence="2">Belongs to the RbfA family.</text>
</comment>
<evidence type="ECO:0000256" key="1">
    <source>
        <dbReference type="ARBA" id="ARBA00022517"/>
    </source>
</evidence>
<dbReference type="HAMAP" id="MF_00003">
    <property type="entry name" value="RbfA"/>
    <property type="match status" value="1"/>
</dbReference>